<accession>A0A8S9S8D2</accession>
<organism evidence="6 7">
    <name type="scientific">Brassica cretica</name>
    <name type="common">Mustard</name>
    <dbReference type="NCBI Taxonomy" id="69181"/>
    <lineage>
        <taxon>Eukaryota</taxon>
        <taxon>Viridiplantae</taxon>
        <taxon>Streptophyta</taxon>
        <taxon>Embryophyta</taxon>
        <taxon>Tracheophyta</taxon>
        <taxon>Spermatophyta</taxon>
        <taxon>Magnoliopsida</taxon>
        <taxon>eudicotyledons</taxon>
        <taxon>Gunneridae</taxon>
        <taxon>Pentapetalae</taxon>
        <taxon>rosids</taxon>
        <taxon>malvids</taxon>
        <taxon>Brassicales</taxon>
        <taxon>Brassicaceae</taxon>
        <taxon>Brassiceae</taxon>
        <taxon>Brassica</taxon>
    </lineage>
</organism>
<evidence type="ECO:0000313" key="6">
    <source>
        <dbReference type="EMBL" id="KAF3589835.1"/>
    </source>
</evidence>
<dbReference type="Gene3D" id="1.25.40.10">
    <property type="entry name" value="Tetratricopeptide repeat domain"/>
    <property type="match status" value="2"/>
</dbReference>
<gene>
    <name evidence="6" type="ORF">F2Q69_00026386</name>
</gene>
<protein>
    <recommendedName>
        <fullName evidence="8">Pentacotripeptide-repeat region of PRORP domain-containing protein</fullName>
    </recommendedName>
</protein>
<keyword evidence="4" id="KW-0496">Mitochondrion</keyword>
<dbReference type="InterPro" id="IPR002885">
    <property type="entry name" value="PPR_rpt"/>
</dbReference>
<evidence type="ECO:0000256" key="3">
    <source>
        <dbReference type="ARBA" id="ARBA00022946"/>
    </source>
</evidence>
<feature type="repeat" description="PPR" evidence="5">
    <location>
        <begin position="291"/>
        <end position="325"/>
    </location>
</feature>
<evidence type="ECO:0000313" key="7">
    <source>
        <dbReference type="Proteomes" id="UP000712600"/>
    </source>
</evidence>
<evidence type="ECO:0000256" key="4">
    <source>
        <dbReference type="ARBA" id="ARBA00023128"/>
    </source>
</evidence>
<evidence type="ECO:0000256" key="5">
    <source>
        <dbReference type="PROSITE-ProRule" id="PRU00708"/>
    </source>
</evidence>
<name>A0A8S9S8D2_BRACR</name>
<feature type="repeat" description="PPR" evidence="5">
    <location>
        <begin position="221"/>
        <end position="255"/>
    </location>
</feature>
<comment type="similarity">
    <text evidence="1">Belongs to the PPR family. P subfamily.</text>
</comment>
<keyword evidence="2" id="KW-0677">Repeat</keyword>
<evidence type="ECO:0000256" key="1">
    <source>
        <dbReference type="ARBA" id="ARBA00007626"/>
    </source>
</evidence>
<dbReference type="EMBL" id="QGKX02000088">
    <property type="protein sequence ID" value="KAF3589835.1"/>
    <property type="molecule type" value="Genomic_DNA"/>
</dbReference>
<dbReference type="FunFam" id="1.25.40.10:FF:001070">
    <property type="entry name" value="Pentatricopeptide repeat-containing protein At1g11630, mitochondrial"/>
    <property type="match status" value="1"/>
</dbReference>
<evidence type="ECO:0008006" key="8">
    <source>
        <dbReference type="Google" id="ProtNLM"/>
    </source>
</evidence>
<dbReference type="Proteomes" id="UP000712600">
    <property type="component" value="Unassembled WGS sequence"/>
</dbReference>
<feature type="repeat" description="PPR" evidence="5">
    <location>
        <begin position="186"/>
        <end position="220"/>
    </location>
</feature>
<proteinExistence type="inferred from homology"/>
<dbReference type="Pfam" id="PF13041">
    <property type="entry name" value="PPR_2"/>
    <property type="match status" value="2"/>
</dbReference>
<dbReference type="NCBIfam" id="TIGR00756">
    <property type="entry name" value="PPR"/>
    <property type="match status" value="5"/>
</dbReference>
<sequence length="435" mass="49659">MASLFRILTSEPLAHNVNQFRFISTASSLLTPNSKASLTSNHHKKSRHVLSLLRTENNPDRILEICRSASLTPDHHHLHRVAFSVAVATLSSDKHFAAVSHLLDGFIKSQPNRKSESLAVRVIILYGRANMLDRSLQTFHDLERYEIQRTVKSLNALLLACLTARDYEEAKRVYSETPKRYGIEPDLETYNRIIKALCESNSTSSSYSIVAEMERRRVKPRASTFGLMIGGFYKEEKYDEVRRVLRLMRDFGVHVGVATYNVMVRCLCERKRTREAKALLCGVMSSRMRPNSVTYSLLIHGFCSEGDLDEAMSVFEVMVKSGCKPGSECYFDLIRCLCKGGEFETALVLCRESMEKTWVPSFSVMRWLVHGLVGSNKVDEAREVIAHVKDKFSRNVDLWNEVEAELPRRYHPNLEPLRALDKPDDSHWFTASHPD</sequence>
<dbReference type="InterPro" id="IPR011990">
    <property type="entry name" value="TPR-like_helical_dom_sf"/>
</dbReference>
<comment type="caution">
    <text evidence="6">The sequence shown here is derived from an EMBL/GenBank/DDBJ whole genome shotgun (WGS) entry which is preliminary data.</text>
</comment>
<dbReference type="InterPro" id="IPR050667">
    <property type="entry name" value="PPR-containing_protein"/>
</dbReference>
<keyword evidence="3" id="KW-0809">Transit peptide</keyword>
<dbReference type="PANTHER" id="PTHR47939:SF9">
    <property type="entry name" value="(WILD MALAYSIAN BANANA) HYPOTHETICAL PROTEIN"/>
    <property type="match status" value="1"/>
</dbReference>
<dbReference type="PROSITE" id="PS51375">
    <property type="entry name" value="PPR"/>
    <property type="match status" value="4"/>
</dbReference>
<dbReference type="PANTHER" id="PTHR47939">
    <property type="entry name" value="MEMBRANE-ASSOCIATED SALT-INDUCIBLE PROTEIN-LIKE"/>
    <property type="match status" value="1"/>
</dbReference>
<reference evidence="6" key="1">
    <citation type="submission" date="2019-12" db="EMBL/GenBank/DDBJ databases">
        <title>Genome sequencing and annotation of Brassica cretica.</title>
        <authorList>
            <person name="Studholme D.J."/>
            <person name="Sarris P."/>
        </authorList>
    </citation>
    <scope>NUCLEOTIDE SEQUENCE</scope>
    <source>
        <strain evidence="6">PFS-109/04</strain>
        <tissue evidence="6">Leaf</tissue>
    </source>
</reference>
<dbReference type="AlphaFoldDB" id="A0A8S9S8D2"/>
<feature type="repeat" description="PPR" evidence="5">
    <location>
        <begin position="256"/>
        <end position="290"/>
    </location>
</feature>
<dbReference type="Pfam" id="PF01535">
    <property type="entry name" value="PPR"/>
    <property type="match status" value="1"/>
</dbReference>
<evidence type="ECO:0000256" key="2">
    <source>
        <dbReference type="ARBA" id="ARBA00022737"/>
    </source>
</evidence>